<evidence type="ECO:0000313" key="2">
    <source>
        <dbReference type="EMBL" id="UNP30277.1"/>
    </source>
</evidence>
<dbReference type="EMBL" id="CP093547">
    <property type="protein sequence ID" value="UNP30277.1"/>
    <property type="molecule type" value="Genomic_DNA"/>
</dbReference>
<dbReference type="Proteomes" id="UP000829194">
    <property type="component" value="Chromosome"/>
</dbReference>
<accession>A0ABY3XF65</accession>
<keyword evidence="3" id="KW-1185">Reference proteome</keyword>
<name>A0ABY3XF65_9GAMM</name>
<evidence type="ECO:0000313" key="3">
    <source>
        <dbReference type="Proteomes" id="UP000829194"/>
    </source>
</evidence>
<feature type="region of interest" description="Disordered" evidence="1">
    <location>
        <begin position="7"/>
        <end position="29"/>
    </location>
</feature>
<proteinExistence type="predicted"/>
<feature type="compositionally biased region" description="Basic residues" evidence="1">
    <location>
        <begin position="280"/>
        <end position="289"/>
    </location>
</feature>
<feature type="region of interest" description="Disordered" evidence="1">
    <location>
        <begin position="259"/>
        <end position="299"/>
    </location>
</feature>
<gene>
    <name evidence="2" type="ORF">MOV92_03065</name>
</gene>
<organism evidence="2 3">
    <name type="scientific">Lysobacter gummosus</name>
    <dbReference type="NCBI Taxonomy" id="262324"/>
    <lineage>
        <taxon>Bacteria</taxon>
        <taxon>Pseudomonadati</taxon>
        <taxon>Pseudomonadota</taxon>
        <taxon>Gammaproteobacteria</taxon>
        <taxon>Lysobacterales</taxon>
        <taxon>Lysobacteraceae</taxon>
        <taxon>Lysobacter</taxon>
    </lineage>
</organism>
<reference evidence="2 3" key="1">
    <citation type="submission" date="2022-03" db="EMBL/GenBank/DDBJ databases">
        <title>Complete genome sequence of Lysobacter capsici VKM B-2533 and Lysobacter gummosus 10.1.1, promising sources of lytic agents.</title>
        <authorList>
            <person name="Tarlachkov S.V."/>
            <person name="Kudryakova I.V."/>
            <person name="Afoshin A.S."/>
            <person name="Leontyevskaya E.A."/>
            <person name="Leontyevskaya N.V."/>
        </authorList>
    </citation>
    <scope>NUCLEOTIDE SEQUENCE [LARGE SCALE GENOMIC DNA]</scope>
    <source>
        <strain evidence="2 3">10.1.1</strain>
    </source>
</reference>
<dbReference type="RefSeq" id="WP_057941529.1">
    <property type="nucleotide sequence ID" value="NZ_CP011131.1"/>
</dbReference>
<protein>
    <submittedName>
        <fullName evidence="2">Uncharacterized protein</fullName>
    </submittedName>
</protein>
<feature type="compositionally biased region" description="Basic and acidic residues" evidence="1">
    <location>
        <begin position="17"/>
        <end position="29"/>
    </location>
</feature>
<evidence type="ECO:0000256" key="1">
    <source>
        <dbReference type="SAM" id="MobiDB-lite"/>
    </source>
</evidence>
<sequence length="299" mass="35017">MFKVIVERPRQGGLDTPRPRPPGDREDERQYESLRFRHQRHPKWLNENLRPLQRYLERQVGRPWDRVFSDLCSGIDRRNTVQQHIHQHLDDFVATKVGAVDGELYELGRYGGPRPLAQSGQRLYVHPDNGLLLFNQAGIRFMYEQRLGWYEKRRRRRDPERQDVVAIDEWTQLRCIGGVWYEVELAPIPAIPARPGSEQKRRTLAYLQPFDVIARRPALSHACSACGRCDRDCGGRLYDRGDVYARSKRQLSRVELQRHRLKNETGADSQVTGEPGDRLPRRRNQHRGPARVGPRNKEH</sequence>